<reference evidence="6" key="1">
    <citation type="journal article" date="2019" name="Int. J. Syst. Evol. Microbiol.">
        <title>The Global Catalogue of Microorganisms (GCM) 10K type strain sequencing project: providing services to taxonomists for standard genome sequencing and annotation.</title>
        <authorList>
            <consortium name="The Broad Institute Genomics Platform"/>
            <consortium name="The Broad Institute Genome Sequencing Center for Infectious Disease"/>
            <person name="Wu L."/>
            <person name="Ma J."/>
        </authorList>
    </citation>
    <scope>NUCLEOTIDE SEQUENCE [LARGE SCALE GENOMIC DNA]</scope>
    <source>
        <strain evidence="6">KCTC 42087</strain>
    </source>
</reference>
<evidence type="ECO:0000256" key="2">
    <source>
        <dbReference type="PROSITE-ProRule" id="PRU00703"/>
    </source>
</evidence>
<keyword evidence="6" id="KW-1185">Reference proteome</keyword>
<accession>A0ABW0ZU82</accession>
<gene>
    <name evidence="5" type="ORF">ACFPZN_01845</name>
</gene>
<dbReference type="InterPro" id="IPR000644">
    <property type="entry name" value="CBS_dom"/>
</dbReference>
<name>A0ABW0ZU82_9ACTN</name>
<dbReference type="InterPro" id="IPR051257">
    <property type="entry name" value="Diverse_CBS-Domain"/>
</dbReference>
<dbReference type="PANTHER" id="PTHR43080">
    <property type="entry name" value="CBS DOMAIN-CONTAINING PROTEIN CBSX3, MITOCHONDRIAL"/>
    <property type="match status" value="1"/>
</dbReference>
<proteinExistence type="predicted"/>
<feature type="region of interest" description="Disordered" evidence="3">
    <location>
        <begin position="157"/>
        <end position="191"/>
    </location>
</feature>
<evidence type="ECO:0000313" key="6">
    <source>
        <dbReference type="Proteomes" id="UP001596074"/>
    </source>
</evidence>
<dbReference type="RefSeq" id="WP_378279435.1">
    <property type="nucleotide sequence ID" value="NZ_JBHSON010000002.1"/>
</dbReference>
<dbReference type="EMBL" id="JBHSON010000002">
    <property type="protein sequence ID" value="MFC5744350.1"/>
    <property type="molecule type" value="Genomic_DNA"/>
</dbReference>
<evidence type="ECO:0000259" key="4">
    <source>
        <dbReference type="PROSITE" id="PS51371"/>
    </source>
</evidence>
<evidence type="ECO:0000256" key="3">
    <source>
        <dbReference type="SAM" id="MobiDB-lite"/>
    </source>
</evidence>
<dbReference type="Proteomes" id="UP001596074">
    <property type="component" value="Unassembled WGS sequence"/>
</dbReference>
<organism evidence="5 6">
    <name type="scientific">Actinomadura rugatobispora</name>
    <dbReference type="NCBI Taxonomy" id="1994"/>
    <lineage>
        <taxon>Bacteria</taxon>
        <taxon>Bacillati</taxon>
        <taxon>Actinomycetota</taxon>
        <taxon>Actinomycetes</taxon>
        <taxon>Streptosporangiales</taxon>
        <taxon>Thermomonosporaceae</taxon>
        <taxon>Actinomadura</taxon>
    </lineage>
</organism>
<feature type="domain" description="CBS" evidence="4">
    <location>
        <begin position="47"/>
        <end position="102"/>
    </location>
</feature>
<dbReference type="SMART" id="SM00116">
    <property type="entry name" value="CBS"/>
    <property type="match status" value="1"/>
</dbReference>
<dbReference type="InterPro" id="IPR046342">
    <property type="entry name" value="CBS_dom_sf"/>
</dbReference>
<dbReference type="PANTHER" id="PTHR43080:SF2">
    <property type="entry name" value="CBS DOMAIN-CONTAINING PROTEIN"/>
    <property type="match status" value="1"/>
</dbReference>
<dbReference type="PROSITE" id="PS51371">
    <property type="entry name" value="CBS"/>
    <property type="match status" value="1"/>
</dbReference>
<dbReference type="Gene3D" id="3.10.580.10">
    <property type="entry name" value="CBS-domain"/>
    <property type="match status" value="1"/>
</dbReference>
<dbReference type="SUPFAM" id="SSF54631">
    <property type="entry name" value="CBS-domain pair"/>
    <property type="match status" value="1"/>
</dbReference>
<evidence type="ECO:0000313" key="5">
    <source>
        <dbReference type="EMBL" id="MFC5744350.1"/>
    </source>
</evidence>
<evidence type="ECO:0000256" key="1">
    <source>
        <dbReference type="ARBA" id="ARBA00023122"/>
    </source>
</evidence>
<comment type="caution">
    <text evidence="5">The sequence shown here is derived from an EMBL/GenBank/DDBJ whole genome shotgun (WGS) entry which is preliminary data.</text>
</comment>
<sequence>MDEGGRMVGIVSEMDLLRGAFEADPRAFARPPAAPGAPPPRRVEEIMTTEVRTARPASDAAALAEMMITTGIKSVPVLDGPVLAGIVSRRDLLAVLARDDARVRDDVIAVLDEQGAGGRWAVTVHDGSVELRGEADEAARAVADVLARTVPGVSRVTVLEPTPDQGEGRKDAPHSRRRARIWPTGVGHDRR</sequence>
<dbReference type="Pfam" id="PF00571">
    <property type="entry name" value="CBS"/>
    <property type="match status" value="1"/>
</dbReference>
<protein>
    <submittedName>
        <fullName evidence="5">CBS domain-containing protein</fullName>
    </submittedName>
</protein>
<keyword evidence="1 2" id="KW-0129">CBS domain</keyword>